<dbReference type="STRING" id="560819.SAMN05428998_14525"/>
<proteinExistence type="predicted"/>
<dbReference type="EMBL" id="FWZX01000045">
    <property type="protein sequence ID" value="SMF82082.1"/>
    <property type="molecule type" value="Genomic_DNA"/>
</dbReference>
<reference evidence="1 2" key="1">
    <citation type="submission" date="2017-04" db="EMBL/GenBank/DDBJ databases">
        <authorList>
            <person name="Afonso C.L."/>
            <person name="Miller P.J."/>
            <person name="Scott M.A."/>
            <person name="Spackman E."/>
            <person name="Goraichik I."/>
            <person name="Dimitrov K.M."/>
            <person name="Suarez D.L."/>
            <person name="Swayne D.E."/>
        </authorList>
    </citation>
    <scope>NUCLEOTIDE SEQUENCE [LARGE SCALE GENOMIC DNA]</scope>
    <source>
        <strain evidence="1 2">USBA 355</strain>
    </source>
</reference>
<organism evidence="1 2">
    <name type="scientific">Tistlia consotensis USBA 355</name>
    <dbReference type="NCBI Taxonomy" id="560819"/>
    <lineage>
        <taxon>Bacteria</taxon>
        <taxon>Pseudomonadati</taxon>
        <taxon>Pseudomonadota</taxon>
        <taxon>Alphaproteobacteria</taxon>
        <taxon>Rhodospirillales</taxon>
        <taxon>Rhodovibrionaceae</taxon>
        <taxon>Tistlia</taxon>
    </lineage>
</organism>
<evidence type="ECO:0000313" key="2">
    <source>
        <dbReference type="Proteomes" id="UP000192917"/>
    </source>
</evidence>
<dbReference type="Proteomes" id="UP000192917">
    <property type="component" value="Unassembled WGS sequence"/>
</dbReference>
<name>A0A1Y6CQ51_9PROT</name>
<sequence length="232" mass="25570">MADGVDVLATARFVTRRLETAGAAGITIRRRRSFAGLWGRDLPGKVWTPFFDPGRNDLLPDHLVVIEGCDSDGATVFLVAARRDELGTSPLPVLWQSWFDRFFPGGERLDRLSLPPGADRVRGTVAYFGEGWLHPALRSRKGLGAQLVELGMVVIRASWSDLGWLTGFVPRRLYLKGYAAHTGLAHTELFDDADRAAPGFLEPGEMFVYISAGEIDALVAADLRRHLWGAVR</sequence>
<gene>
    <name evidence="1" type="ORF">SAMN05428998_14525</name>
</gene>
<evidence type="ECO:0000313" key="1">
    <source>
        <dbReference type="EMBL" id="SMF82082.1"/>
    </source>
</evidence>
<protein>
    <submittedName>
        <fullName evidence="1">Uncharacterized protein</fullName>
    </submittedName>
</protein>
<accession>A0A1Y6CQ51</accession>
<dbReference type="AlphaFoldDB" id="A0A1Y6CQ51"/>
<dbReference type="RefSeq" id="WP_085126823.1">
    <property type="nucleotide sequence ID" value="NZ_FWZX01000045.1"/>
</dbReference>
<keyword evidence="2" id="KW-1185">Reference proteome</keyword>